<feature type="region of interest" description="Disordered" evidence="9">
    <location>
        <begin position="195"/>
        <end position="231"/>
    </location>
</feature>
<feature type="compositionally biased region" description="Basic and acidic residues" evidence="9">
    <location>
        <begin position="479"/>
        <end position="498"/>
    </location>
</feature>
<keyword evidence="2" id="KW-0808">Transferase</keyword>
<organism evidence="11 12">
    <name type="scientific">Mikania micrantha</name>
    <name type="common">bitter vine</name>
    <dbReference type="NCBI Taxonomy" id="192012"/>
    <lineage>
        <taxon>Eukaryota</taxon>
        <taxon>Viridiplantae</taxon>
        <taxon>Streptophyta</taxon>
        <taxon>Embryophyta</taxon>
        <taxon>Tracheophyta</taxon>
        <taxon>Spermatophyta</taxon>
        <taxon>Magnoliopsida</taxon>
        <taxon>eudicotyledons</taxon>
        <taxon>Gunneridae</taxon>
        <taxon>Pentapetalae</taxon>
        <taxon>asterids</taxon>
        <taxon>campanulids</taxon>
        <taxon>Asterales</taxon>
        <taxon>Asteraceae</taxon>
        <taxon>Asteroideae</taxon>
        <taxon>Heliantheae alliance</taxon>
        <taxon>Eupatorieae</taxon>
        <taxon>Mikania</taxon>
    </lineage>
</organism>
<dbReference type="GO" id="GO:0004519">
    <property type="term" value="F:endonuclease activity"/>
    <property type="evidence" value="ECO:0007669"/>
    <property type="project" value="UniProtKB-KW"/>
</dbReference>
<evidence type="ECO:0000313" key="12">
    <source>
        <dbReference type="Proteomes" id="UP000326396"/>
    </source>
</evidence>
<evidence type="ECO:0000256" key="6">
    <source>
        <dbReference type="ARBA" id="ARBA00022801"/>
    </source>
</evidence>
<evidence type="ECO:0000256" key="3">
    <source>
        <dbReference type="ARBA" id="ARBA00022695"/>
    </source>
</evidence>
<evidence type="ECO:0000256" key="7">
    <source>
        <dbReference type="ARBA" id="ARBA00022918"/>
    </source>
</evidence>
<dbReference type="SUPFAM" id="SSF50630">
    <property type="entry name" value="Acid proteases"/>
    <property type="match status" value="1"/>
</dbReference>
<dbReference type="InterPro" id="IPR043502">
    <property type="entry name" value="DNA/RNA_pol_sf"/>
</dbReference>
<keyword evidence="12" id="KW-1185">Reference proteome</keyword>
<keyword evidence="5" id="KW-0255">Endonuclease</keyword>
<keyword evidence="7" id="KW-0695">RNA-directed DNA polymerase</keyword>
<dbReference type="InterPro" id="IPR001969">
    <property type="entry name" value="Aspartic_peptidase_AS"/>
</dbReference>
<evidence type="ECO:0000256" key="9">
    <source>
        <dbReference type="SAM" id="MobiDB-lite"/>
    </source>
</evidence>
<reference evidence="11 12" key="1">
    <citation type="submission" date="2019-05" db="EMBL/GenBank/DDBJ databases">
        <title>Mikania micrantha, genome provides insights into the molecular mechanism of rapid growth.</title>
        <authorList>
            <person name="Liu B."/>
        </authorList>
    </citation>
    <scope>NUCLEOTIDE SEQUENCE [LARGE SCALE GENOMIC DNA]</scope>
    <source>
        <strain evidence="11">NLD-2019</strain>
        <tissue evidence="11">Leaf</tissue>
    </source>
</reference>
<dbReference type="GO" id="GO:0004190">
    <property type="term" value="F:aspartic-type endopeptidase activity"/>
    <property type="evidence" value="ECO:0007669"/>
    <property type="project" value="InterPro"/>
</dbReference>
<dbReference type="PANTHER" id="PTHR24559">
    <property type="entry name" value="TRANSPOSON TY3-I GAG-POL POLYPROTEIN"/>
    <property type="match status" value="1"/>
</dbReference>
<dbReference type="AlphaFoldDB" id="A0A5N6PRN6"/>
<dbReference type="InterPro" id="IPR021109">
    <property type="entry name" value="Peptidase_aspartic_dom_sf"/>
</dbReference>
<name>A0A5N6PRN6_9ASTR</name>
<dbReference type="Gene3D" id="3.30.70.270">
    <property type="match status" value="1"/>
</dbReference>
<keyword evidence="6" id="KW-0378">Hydrolase</keyword>
<dbReference type="InterPro" id="IPR005162">
    <property type="entry name" value="Retrotrans_gag_dom"/>
</dbReference>
<dbReference type="Pfam" id="PF08284">
    <property type="entry name" value="RVP_2"/>
    <property type="match status" value="1"/>
</dbReference>
<dbReference type="GO" id="GO:0003964">
    <property type="term" value="F:RNA-directed DNA polymerase activity"/>
    <property type="evidence" value="ECO:0007669"/>
    <property type="project" value="UniProtKB-KW"/>
</dbReference>
<dbReference type="SUPFAM" id="SSF55658">
    <property type="entry name" value="L9 N-domain-like"/>
    <property type="match status" value="1"/>
</dbReference>
<accession>A0A5N6PRN6</accession>
<feature type="compositionally biased region" description="Acidic residues" evidence="9">
    <location>
        <begin position="196"/>
        <end position="229"/>
    </location>
</feature>
<dbReference type="PANTHER" id="PTHR24559:SF427">
    <property type="entry name" value="RNA-DIRECTED DNA POLYMERASE"/>
    <property type="match status" value="1"/>
</dbReference>
<keyword evidence="8" id="KW-0175">Coiled coil</keyword>
<evidence type="ECO:0000256" key="4">
    <source>
        <dbReference type="ARBA" id="ARBA00022722"/>
    </source>
</evidence>
<evidence type="ECO:0000313" key="11">
    <source>
        <dbReference type="EMBL" id="KAD6795855.1"/>
    </source>
</evidence>
<feature type="coiled-coil region" evidence="8">
    <location>
        <begin position="108"/>
        <end position="149"/>
    </location>
</feature>
<comment type="caution">
    <text evidence="11">The sequence shown here is derived from an EMBL/GenBank/DDBJ whole genome shotgun (WGS) entry which is preliminary data.</text>
</comment>
<feature type="region of interest" description="Disordered" evidence="9">
    <location>
        <begin position="1"/>
        <end position="27"/>
    </location>
</feature>
<dbReference type="InterPro" id="IPR053134">
    <property type="entry name" value="RNA-dir_DNA_polymerase"/>
</dbReference>
<dbReference type="Pfam" id="PF00078">
    <property type="entry name" value="RVT_1"/>
    <property type="match status" value="1"/>
</dbReference>
<feature type="domain" description="Reverse transcriptase" evidence="10">
    <location>
        <begin position="787"/>
        <end position="966"/>
    </location>
</feature>
<keyword evidence="4" id="KW-0540">Nuclease</keyword>
<dbReference type="PROSITE" id="PS50878">
    <property type="entry name" value="RT_POL"/>
    <property type="match status" value="1"/>
</dbReference>
<dbReference type="CDD" id="cd01647">
    <property type="entry name" value="RT_LTR"/>
    <property type="match status" value="1"/>
</dbReference>
<feature type="compositionally biased region" description="Low complexity" evidence="9">
    <location>
        <begin position="502"/>
        <end position="515"/>
    </location>
</feature>
<proteinExistence type="predicted"/>
<dbReference type="InterPro" id="IPR011320">
    <property type="entry name" value="RNase_H1_N"/>
</dbReference>
<evidence type="ECO:0000256" key="5">
    <source>
        <dbReference type="ARBA" id="ARBA00022759"/>
    </source>
</evidence>
<feature type="region of interest" description="Disordered" evidence="9">
    <location>
        <begin position="976"/>
        <end position="1011"/>
    </location>
</feature>
<feature type="compositionally biased region" description="Basic and acidic residues" evidence="9">
    <location>
        <begin position="976"/>
        <end position="986"/>
    </location>
</feature>
<dbReference type="Proteomes" id="UP000326396">
    <property type="component" value="Linkage Group LG11"/>
</dbReference>
<dbReference type="InterPro" id="IPR009027">
    <property type="entry name" value="Ribosomal_bL9/RNase_H1_N"/>
</dbReference>
<feature type="region of interest" description="Disordered" evidence="9">
    <location>
        <begin position="474"/>
        <end position="527"/>
    </location>
</feature>
<dbReference type="GO" id="GO:0006508">
    <property type="term" value="P:proteolysis"/>
    <property type="evidence" value="ECO:0007669"/>
    <property type="project" value="UniProtKB-KW"/>
</dbReference>
<evidence type="ECO:0000256" key="1">
    <source>
        <dbReference type="ARBA" id="ARBA00022670"/>
    </source>
</evidence>
<keyword evidence="1" id="KW-0645">Protease</keyword>
<dbReference type="PROSITE" id="PS00141">
    <property type="entry name" value="ASP_PROTEASE"/>
    <property type="match status" value="1"/>
</dbReference>
<protein>
    <recommendedName>
        <fullName evidence="10">Reverse transcriptase domain-containing protein</fullName>
    </recommendedName>
</protein>
<dbReference type="Pfam" id="PF03732">
    <property type="entry name" value="Retrotrans_gag"/>
    <property type="match status" value="1"/>
</dbReference>
<keyword evidence="3" id="KW-0548">Nucleotidyltransferase</keyword>
<sequence length="1247" mass="142949">MANNDDTSRNPGRRSATDDLTTESRRRVHDIVAQVDAEMDRRARDAARARHWGWLPTIIQGWIIGERVPPYRFPDDTTPGHRLPPLGVPLEQAFAAHVACTRREIWRTGELSDEVRVLREKNDRLERRNDLLEEQVETLRLQVSQLMTQHGQMVDIMQEHDGRITENRTDITETKAMVQASDAMLNAWAAQFIEEPPQEDGPEFEAEDLEEEDFDEDPNEDPEEDDDDRDAASDISHKISMAGRGPHARPPRRTLDAAVIKMMVDRRVNKILAEHEANRLASETSGSNNGSQGNNNKGCSFKSFLNCHPLKFKGTEGAIGMLRWVEKVESVFAMCECAEENRVKFATGTLEGPALTWWNTHVQTLGLDGANSMPWADFTRLLQEEYCPRDEIRKLEAEFWVLKMVGSEIEQYCTRFHELCKLCPAMVTSEYKKIEQFISGLPEQIQSMVSASDLTTIQPLIRLAHKLTDQAVAQGKLPKRGEHLKPSESQKRKWEPSHHQSHQPQQQQRSAPARAFTATQPDDKGKGVYQGKYPLCNKCSYHHSGQCERYRCLRCGRHGHMARDYRRDCPQLKKAGGGAAKGRSFVIGSGEAKDDPNIVTGTFLLNNVYASILFDTGADRSFISSEFSKLLDITPTPLDYKYTVELADGKLIETQHVFRGCVMVLADHELKINLMPVTLGSFDVVVGMDWLSANQAEIVCNEKIVRVTLQDGKQISIQGERRGVPLNIISCMKANKYLQKGYTAILALIAEQPKKERKIEDIAVVRNFPEVFPEDLPGLPPKRQELLDKGFIRPSFSPWGAPVLFVKKKDGSFRMCIDYRELNKVTIKNRYPLPRIDDLFDQLQGSSYYSKIDLRSGYHQLRIQENDIPKTAFRTRYGHYEFLVMPFGLTNAPAVFLDLMNRVCKPYLDKFVIVFIDDILIYSKNREEHAEHLRLVLELLKKEQLYAKLSKCDFWIREVQLLGHVVNEQGIHVGREPWEKPSMDKRNKGKGKLVQVGRSSSPMEISSDEDKQQFTTSYRRLPASLINPITQVQFTKPQGSSSKIQLTQKTNILPTVIQNSHIAFGNYSLQRCEDQTKKFRPMMDIKLTDKQQCLLDNLWHIQTMPQAAKFKIQILNALCIYFSEQTVINSERIQKPKYTHYVIFRGIQLGIYNKWETVAKYIQCPNPIFKGFCSFNEALKVARENFGLTFYIEPEHVQTFSDIVRANPEQIIKKQYEEITRLQEKLMKNDKDTQNLQLVIENKLLKQ</sequence>
<dbReference type="InterPro" id="IPR043128">
    <property type="entry name" value="Rev_trsase/Diguanyl_cyclase"/>
</dbReference>
<evidence type="ECO:0000259" key="10">
    <source>
        <dbReference type="PROSITE" id="PS50878"/>
    </source>
</evidence>
<dbReference type="SUPFAM" id="SSF56672">
    <property type="entry name" value="DNA/RNA polymerases"/>
    <property type="match status" value="1"/>
</dbReference>
<dbReference type="InterPro" id="IPR000477">
    <property type="entry name" value="RT_dom"/>
</dbReference>
<dbReference type="Pfam" id="PF01693">
    <property type="entry name" value="Cauli_VI"/>
    <property type="match status" value="1"/>
</dbReference>
<gene>
    <name evidence="11" type="ORF">E3N88_06751</name>
</gene>
<dbReference type="Gene3D" id="3.10.10.10">
    <property type="entry name" value="HIV Type 1 Reverse Transcriptase, subunit A, domain 1"/>
    <property type="match status" value="1"/>
</dbReference>
<evidence type="ECO:0000256" key="8">
    <source>
        <dbReference type="SAM" id="Coils"/>
    </source>
</evidence>
<dbReference type="FunFam" id="3.10.10.10:FF:000007">
    <property type="entry name" value="Retrovirus-related Pol polyprotein from transposon 17.6-like Protein"/>
    <property type="match status" value="1"/>
</dbReference>
<dbReference type="CDD" id="cd00303">
    <property type="entry name" value="retropepsin_like"/>
    <property type="match status" value="1"/>
</dbReference>
<dbReference type="EMBL" id="SZYD01000003">
    <property type="protein sequence ID" value="KAD6795855.1"/>
    <property type="molecule type" value="Genomic_DNA"/>
</dbReference>
<evidence type="ECO:0000256" key="2">
    <source>
        <dbReference type="ARBA" id="ARBA00022679"/>
    </source>
</evidence>
<dbReference type="Gene3D" id="2.40.70.10">
    <property type="entry name" value="Acid Proteases"/>
    <property type="match status" value="1"/>
</dbReference>